<organism evidence="7 8">
    <name type="scientific">Homo sapiens</name>
    <name type="common">Human</name>
    <dbReference type="NCBI Taxonomy" id="9606"/>
    <lineage>
        <taxon>Eukaryota</taxon>
        <taxon>Metazoa</taxon>
        <taxon>Chordata</taxon>
        <taxon>Craniata</taxon>
        <taxon>Vertebrata</taxon>
        <taxon>Euteleostomi</taxon>
        <taxon>Mammalia</taxon>
        <taxon>Eutheria</taxon>
        <taxon>Euarchontoglires</taxon>
        <taxon>Primates</taxon>
        <taxon>Haplorrhini</taxon>
        <taxon>Catarrhini</taxon>
        <taxon>Hominidae</taxon>
        <taxon>Homo</taxon>
    </lineage>
</organism>
<dbReference type="Ensembl" id="ENST00000680481.1">
    <property type="protein sequence ID" value="ENSP00000505919.1"/>
    <property type="gene ID" value="ENSG00000118217.8"/>
</dbReference>
<reference evidence="7 8" key="1">
    <citation type="journal article" date="2001" name="Nature">
        <title>Initial sequencing and analysis of the human genome.</title>
        <authorList>
            <consortium name="International Human Genome Sequencing Consortium"/>
            <person name="Lander E.S."/>
            <person name="Linton L.M."/>
            <person name="Birren B."/>
            <person name="Nusbaum C."/>
            <person name="Zody M.C."/>
            <person name="Baldwin J."/>
            <person name="Devon K."/>
            <person name="Dewar K."/>
            <person name="Doyle M."/>
            <person name="FitzHugh W."/>
            <person name="Funke R."/>
            <person name="Gage D."/>
            <person name="Harris K."/>
            <person name="Heaford A."/>
            <person name="Howland J."/>
            <person name="Kann L."/>
            <person name="Lehoczky J."/>
            <person name="LeVine R."/>
            <person name="McEwan P."/>
            <person name="McKernan K."/>
            <person name="Meldrim J."/>
            <person name="Mesirov J.P."/>
            <person name="Miranda C."/>
            <person name="Morris W."/>
            <person name="Naylor J."/>
            <person name="Raymond C."/>
            <person name="Rosetti M."/>
            <person name="Santos R."/>
            <person name="Sheridan A."/>
            <person name="Sougnez C."/>
            <person name="Stange-Thomann N."/>
            <person name="Stojanovic N."/>
            <person name="Subramanian A."/>
            <person name="Wyman D."/>
            <person name="Rogers J."/>
            <person name="Sulston J."/>
            <person name="Ainscough R."/>
            <person name="Beck S."/>
            <person name="Bentley D."/>
            <person name="Burton J."/>
            <person name="Clee C."/>
            <person name="Carter N."/>
            <person name="Coulson A."/>
            <person name="Deadman R."/>
            <person name="Deloukas P."/>
            <person name="Dunham A."/>
            <person name="Dunham I."/>
            <person name="Durbin R."/>
            <person name="French L."/>
            <person name="Grafham D."/>
            <person name="Gregory S."/>
            <person name="Hubbard T."/>
            <person name="Humphray S."/>
            <person name="Hunt A."/>
            <person name="Jones M."/>
            <person name="Lloyd C."/>
            <person name="McMurray A."/>
            <person name="Matthews L."/>
            <person name="Mercer S."/>
            <person name="Milne S."/>
            <person name="Mullikin J.C."/>
            <person name="Mungall A."/>
            <person name="Plumb R."/>
            <person name="Ross M."/>
            <person name="Shownkeen R."/>
            <person name="Sims S."/>
            <person name="Waterston R.H."/>
            <person name="Wilson R.K."/>
            <person name="Hillier L.W."/>
            <person name="McPherson J.D."/>
            <person name="Marra M.A."/>
            <person name="Mardis E.R."/>
            <person name="Fulton L.A."/>
            <person name="Chinwalla A.T."/>
            <person name="Pepin K.H."/>
            <person name="Gish W.R."/>
            <person name="Chissoe S.L."/>
            <person name="Wendl M.C."/>
            <person name="Delehaunty K.D."/>
            <person name="Miner T.L."/>
            <person name="Delehaunty A."/>
            <person name="Kramer J.B."/>
            <person name="Cook L.L."/>
            <person name="Fulton R.S."/>
            <person name="Johnson D.L."/>
            <person name="Minx P.J."/>
            <person name="Clifton S.W."/>
            <person name="Hawkins T."/>
            <person name="Branscomb E."/>
            <person name="Predki P."/>
            <person name="Richardson P."/>
            <person name="Wenning S."/>
            <person name="Slezak T."/>
            <person name="Doggett N."/>
            <person name="Cheng J.F."/>
            <person name="Olsen A."/>
            <person name="Lucas S."/>
            <person name="Elkin C."/>
            <person name="Uberbacher E."/>
            <person name="Frazier M."/>
            <person name="Gibbs R.A."/>
            <person name="Muzny D.M."/>
            <person name="Scherer S.E."/>
            <person name="Bouck J.B."/>
            <person name="Sodergren E.J."/>
            <person name="Worley K.C."/>
            <person name="Rives C.M."/>
            <person name="Gorrell J.H."/>
            <person name="Metzker M.L."/>
            <person name="Naylor S.L."/>
            <person name="Kucherlapati R.S."/>
            <person name="Nelson D.L."/>
            <person name="Weinstock G.M."/>
            <person name="Sakaki Y."/>
            <person name="Fujiyama A."/>
            <person name="Hattori M."/>
            <person name="Yada T."/>
            <person name="Toyoda A."/>
            <person name="Itoh T."/>
            <person name="Kawagoe C."/>
            <person name="Watanabe H."/>
            <person name="Totoki Y."/>
            <person name="Taylor T."/>
            <person name="Weissenbach J."/>
            <person name="Heilig R."/>
            <person name="Saurin W."/>
            <person name="Artiguenave F."/>
            <person name="Brottier P."/>
            <person name="Bruls T."/>
            <person name="Pelletier E."/>
            <person name="Robert C."/>
            <person name="Wincker P."/>
            <person name="Smith D.R."/>
            <person name="Doucette-Stamm L."/>
            <person name="Rubenfield M."/>
            <person name="Weinstock K."/>
            <person name="Lee H.M."/>
            <person name="Dubois J."/>
            <person name="Rosenthal A."/>
            <person name="Platzer M."/>
            <person name="Nyakatura G."/>
            <person name="Taudien S."/>
            <person name="Rump A."/>
            <person name="Yang H."/>
            <person name="Yu J."/>
            <person name="Wang J."/>
            <person name="Huang G."/>
            <person name="Gu J."/>
            <person name="Hood L."/>
            <person name="Rowen L."/>
            <person name="Madan A."/>
            <person name="Qin S."/>
            <person name="Davis R.W."/>
            <person name="Federspiel N.A."/>
            <person name="Abola A.P."/>
            <person name="Proctor M.J."/>
            <person name="Myers R.M."/>
            <person name="Schmutz J."/>
            <person name="Dickson M."/>
            <person name="Grimwood J."/>
            <person name="Cox D.R."/>
            <person name="Olson M.V."/>
            <person name="Kaul R."/>
            <person name="Raymond C."/>
            <person name="Shimizu N."/>
            <person name="Kawasaki K."/>
            <person name="Minoshima S."/>
            <person name="Evans G.A."/>
            <person name="Athanasiou M."/>
            <person name="Schultz R."/>
            <person name="Roe B.A."/>
            <person name="Chen F."/>
            <person name="Pan H."/>
            <person name="Ramser J."/>
            <person name="Lehrach H."/>
            <person name="Reinhardt R."/>
            <person name="McCombie W.R."/>
            <person name="de la Bastide M."/>
            <person name="Dedhia N."/>
            <person name="Blocker H."/>
            <person name="Hornischer K."/>
            <person name="Nordsiek G."/>
            <person name="Agarwala R."/>
            <person name="Aravind L."/>
            <person name="Bailey J.A."/>
            <person name="Bateman A."/>
            <person name="Batzoglou S."/>
            <person name="Birney E."/>
            <person name="Bork P."/>
            <person name="Brown D.G."/>
            <person name="Burge C.B."/>
            <person name="Cerutti L."/>
            <person name="Chen H.C."/>
            <person name="Church D."/>
            <person name="Clamp M."/>
            <person name="Copley R.R."/>
            <person name="Doerks T."/>
            <person name="Eddy S.R."/>
            <person name="Eichler E.E."/>
            <person name="Furey T.S."/>
            <person name="Galagan J."/>
            <person name="Gilbert J.G."/>
            <person name="Harmon C."/>
            <person name="Hayashizaki Y."/>
            <person name="Haussler D."/>
            <person name="Hermjakob H."/>
            <person name="Hokamp K."/>
            <person name="Jang W."/>
            <person name="Johnson L.S."/>
            <person name="Jones T.A."/>
            <person name="Kasif S."/>
            <person name="Kaspryzk A."/>
            <person name="Kennedy S."/>
            <person name="Kent W.J."/>
            <person name="Kitts P."/>
            <person name="Koonin E.V."/>
            <person name="Korf I."/>
            <person name="Kulp D."/>
            <person name="Lancet D."/>
            <person name="Lowe T.M."/>
            <person name="McLysaght A."/>
            <person name="Mikkelsen T."/>
            <person name="Moran J.V."/>
            <person name="Mulder N."/>
            <person name="Pollara V.J."/>
            <person name="Ponting C.P."/>
            <person name="Schuler G."/>
            <person name="Schultz J."/>
            <person name="Slater G."/>
            <person name="Smit A.F."/>
            <person name="Stupka E."/>
            <person name="Szustakowski J."/>
            <person name="Thierry-Mieg D."/>
            <person name="Thierry-Mieg J."/>
            <person name="Wagner L."/>
            <person name="Wallis J."/>
            <person name="Wheeler R."/>
            <person name="Williams A."/>
            <person name="Wolf Y.I."/>
            <person name="Wolfe K.H."/>
            <person name="Yang S.P."/>
            <person name="Yeh R.F."/>
            <person name="Collins F."/>
            <person name="Guyer M.S."/>
            <person name="Peterson J."/>
            <person name="Felsenfeld A."/>
            <person name="Wetterstrand K.A."/>
            <person name="Patrinos A."/>
            <person name="Morgan M.J."/>
            <person name="de Jong P."/>
            <person name="Catanese J.J."/>
            <person name="Osoegawa K."/>
            <person name="Shizuya H."/>
            <person name="Choi S."/>
            <person name="Chen Y.J."/>
        </authorList>
    </citation>
    <scope>NUCLEOTIDE SEQUENCE [LARGE SCALE GENOMIC DNA]</scope>
</reference>
<evidence type="ECO:0000256" key="4">
    <source>
        <dbReference type="ARBA" id="ARBA00023125"/>
    </source>
</evidence>
<evidence type="ECO:0007829" key="9">
    <source>
        <dbReference type="PeptideAtlas" id="A0A7P0TAB8"/>
    </source>
</evidence>
<dbReference type="EMBL" id="AL391825">
    <property type="status" value="NOT_ANNOTATED_CDS"/>
    <property type="molecule type" value="Genomic_DNA"/>
</dbReference>
<keyword evidence="8" id="KW-1185">Reference proteome</keyword>
<proteinExistence type="evidence at protein level"/>
<dbReference type="Bgee" id="ENSG00000118217">
    <property type="expression patterns" value="Expressed in corpus epididymis and 210 other cell types or tissues"/>
</dbReference>
<dbReference type="HGNC" id="HGNC:791">
    <property type="gene designation" value="ATF6"/>
</dbReference>
<keyword evidence="6" id="KW-0539">Nucleus</keyword>
<dbReference type="OpenTargets" id="ENSG00000118217"/>
<reference evidence="7 8" key="3">
    <citation type="journal article" date="2006" name="Nature">
        <title>The DNA sequence and biological annotation of human chromosome 1.</title>
        <authorList>
            <person name="Gregory S.G."/>
            <person name="Barlow K.F."/>
            <person name="McLay K.E."/>
            <person name="Kaul R."/>
            <person name="Swarbreck D."/>
            <person name="Dunham A."/>
            <person name="Scott C.E."/>
            <person name="Howe K.L."/>
            <person name="Woodfine K."/>
            <person name="Spencer C.C."/>
            <person name="Jones M.C."/>
            <person name="Gillson C."/>
            <person name="Searle S."/>
            <person name="Zhou Y."/>
            <person name="Kokocinski F."/>
            <person name="McDonald L."/>
            <person name="Evans R."/>
            <person name="Phillips K."/>
            <person name="Atkinson A."/>
            <person name="Cooper R."/>
            <person name="Jones C."/>
            <person name="Hall R.E."/>
            <person name="Andrews T.D."/>
            <person name="Lloyd C."/>
            <person name="Ainscough R."/>
            <person name="Almeida J.P."/>
            <person name="Ambrose K.D."/>
            <person name="Anderson F."/>
            <person name="Andrew R.W."/>
            <person name="Ashwell R.I."/>
            <person name="Aubin K."/>
            <person name="Babbage A.K."/>
            <person name="Bagguley C.L."/>
            <person name="Bailey J."/>
            <person name="Beasley H."/>
            <person name="Bethel G."/>
            <person name="Bird C.P."/>
            <person name="Bray-Allen S."/>
            <person name="Brown J.Y."/>
            <person name="Brown A.J."/>
            <person name="Buckley D."/>
            <person name="Burton J."/>
            <person name="Bye J."/>
            <person name="Carder C."/>
            <person name="Chapman J.C."/>
            <person name="Clark S.Y."/>
            <person name="Clarke G."/>
            <person name="Clee C."/>
            <person name="Cobley V."/>
            <person name="Collier R.E."/>
            <person name="Corby N."/>
            <person name="Coville G.J."/>
            <person name="Davies J."/>
            <person name="Deadman R."/>
            <person name="Dunn M."/>
            <person name="Earthrowl M."/>
            <person name="Ellington A.G."/>
            <person name="Errington H."/>
            <person name="Frankish A."/>
            <person name="Frankland J."/>
            <person name="French L."/>
            <person name="Garner P."/>
            <person name="Garnett J."/>
            <person name="Gay L."/>
            <person name="Ghori M.R."/>
            <person name="Gibson R."/>
            <person name="Gilby L.M."/>
            <person name="Gillett W."/>
            <person name="Glithero R.J."/>
            <person name="Grafham D.V."/>
            <person name="Griffiths C."/>
            <person name="Griffiths-Jones S."/>
            <person name="Grocock R."/>
            <person name="Hammond S."/>
            <person name="Harrison E.S."/>
            <person name="Hart E."/>
            <person name="Haugen E."/>
            <person name="Heath P.D."/>
            <person name="Holmes S."/>
            <person name="Holt K."/>
            <person name="Howden P.J."/>
            <person name="Hunt A.R."/>
            <person name="Hunt S.E."/>
            <person name="Hunter G."/>
            <person name="Isherwood J."/>
            <person name="James R."/>
            <person name="Johnson C."/>
            <person name="Johnson D."/>
            <person name="Joy A."/>
            <person name="Kay M."/>
            <person name="Kershaw J.K."/>
            <person name="Kibukawa M."/>
            <person name="Kimberley A.M."/>
            <person name="King A."/>
            <person name="Knights A.J."/>
            <person name="Lad H."/>
            <person name="Laird G."/>
            <person name="Lawlor S."/>
            <person name="Leongamornlert D.A."/>
            <person name="Lloyd D.M."/>
            <person name="Loveland J."/>
            <person name="Lovell J."/>
            <person name="Lush M.J."/>
            <person name="Lyne R."/>
            <person name="Martin S."/>
            <person name="Mashreghi-Mohammadi M."/>
            <person name="Matthews L."/>
            <person name="Matthews N.S."/>
            <person name="McLaren S."/>
            <person name="Milne S."/>
            <person name="Mistry S."/>
            <person name="Moore M.J."/>
            <person name="Nickerson T."/>
            <person name="O'Dell C.N."/>
            <person name="Oliver K."/>
            <person name="Palmeiri A."/>
            <person name="Palmer S.A."/>
            <person name="Parker A."/>
            <person name="Patel D."/>
            <person name="Pearce A.V."/>
            <person name="Peck A.I."/>
            <person name="Pelan S."/>
            <person name="Phelps K."/>
            <person name="Phillimore B.J."/>
            <person name="Plumb R."/>
            <person name="Rajan J."/>
            <person name="Raymond C."/>
            <person name="Rouse G."/>
            <person name="Saenphimmachak C."/>
            <person name="Sehra H.K."/>
            <person name="Sheridan E."/>
            <person name="Shownkeen R."/>
            <person name="Sims S."/>
            <person name="Skuce C.D."/>
            <person name="Smith M."/>
            <person name="Steward C."/>
            <person name="Subramanian S."/>
            <person name="Sycamore N."/>
            <person name="Tracey A."/>
            <person name="Tromans A."/>
            <person name="Van Helmond Z."/>
            <person name="Wall M."/>
            <person name="Wallis J.M."/>
            <person name="White S."/>
            <person name="Whitehead S.L."/>
            <person name="Wilkinson J.E."/>
            <person name="Willey D.L."/>
            <person name="Williams H."/>
            <person name="Wilming L."/>
            <person name="Wray P.W."/>
            <person name="Wu Z."/>
            <person name="Coulson A."/>
            <person name="Vaudin M."/>
            <person name="Sulston J.E."/>
            <person name="Durbin R."/>
            <person name="Hubbard T."/>
            <person name="Wooster R."/>
            <person name="Dunham I."/>
            <person name="Carter N.P."/>
            <person name="McVean G."/>
            <person name="Ross M.T."/>
            <person name="Harrow J."/>
            <person name="Olson M.V."/>
            <person name="Beck S."/>
            <person name="Rogers J."/>
            <person name="Bentley D.R."/>
            <person name="Banerjee R."/>
            <person name="Bryant S.P."/>
            <person name="Burford D.C."/>
            <person name="Burrill W.D."/>
            <person name="Clegg S.M."/>
            <person name="Dhami P."/>
            <person name="Dovey O."/>
            <person name="Faulkner L.M."/>
            <person name="Gribble S.M."/>
            <person name="Langford C.F."/>
            <person name="Pandian R.D."/>
            <person name="Porter K.M."/>
            <person name="Prigmore E."/>
        </authorList>
    </citation>
    <scope>NUCLEOTIDE SEQUENCE [LARGE SCALE GENOMIC DNA]</scope>
</reference>
<reference evidence="7" key="4">
    <citation type="submission" date="2025-08" db="UniProtKB">
        <authorList>
            <consortium name="Ensembl"/>
        </authorList>
    </citation>
    <scope>IDENTIFICATION</scope>
</reference>
<dbReference type="AlphaFoldDB" id="A0A7P0TAB8"/>
<dbReference type="EMBL" id="AL359541">
    <property type="status" value="NOT_ANNOTATED_CDS"/>
    <property type="molecule type" value="Genomic_DNA"/>
</dbReference>
<evidence type="ECO:0000256" key="6">
    <source>
        <dbReference type="ARBA" id="ARBA00023242"/>
    </source>
</evidence>
<evidence type="ECO:0000256" key="5">
    <source>
        <dbReference type="ARBA" id="ARBA00023163"/>
    </source>
</evidence>
<dbReference type="Ensembl" id="ENST00000680481.1">
    <property type="protein sequence ID" value="ENSP00000505919.1"/>
    <property type="gene ID" value="ENSG00000118217.7"/>
</dbReference>
<gene>
    <name evidence="7" type="primary">ATF6</name>
</gene>
<evidence type="ECO:0000256" key="3">
    <source>
        <dbReference type="ARBA" id="ARBA00023015"/>
    </source>
</evidence>
<dbReference type="EMBL" id="AL450995">
    <property type="status" value="NOT_ANNOTATED_CDS"/>
    <property type="molecule type" value="Genomic_DNA"/>
</dbReference>
<dbReference type="GO" id="GO:0005789">
    <property type="term" value="C:endoplasmic reticulum membrane"/>
    <property type="evidence" value="ECO:0007669"/>
    <property type="project" value="UniProtKB-SubCell"/>
</dbReference>
<dbReference type="OrthoDB" id="644067at2759"/>
<reference evidence="7" key="5">
    <citation type="submission" date="2025-09" db="UniProtKB">
        <authorList>
            <consortium name="Ensembl"/>
        </authorList>
    </citation>
    <scope>IDENTIFICATION</scope>
</reference>
<dbReference type="GeneTree" id="ENSGT00940000159221"/>
<name>A0A7P0TAB8_HUMAN</name>
<reference evidence="7 8" key="2">
    <citation type="journal article" date="2004" name="Nature">
        <title>Finishing the euchromatic sequence of the human genome.</title>
        <authorList>
            <consortium name="International Human Genome Sequencing Consortium"/>
        </authorList>
    </citation>
    <scope>NUCLEOTIDE SEQUENCE [LARGE SCALE GENOMIC DNA]</scope>
</reference>
<dbReference type="PANTHER" id="PTHR46164">
    <property type="entry name" value="ATF6, ISOFORM C"/>
    <property type="match status" value="1"/>
</dbReference>
<keyword evidence="9 10" id="KW-1267">Proteomics identification</keyword>
<keyword evidence="3" id="KW-0805">Transcription regulation</keyword>
<evidence type="ECO:0007829" key="10">
    <source>
        <dbReference type="ProteomicsDB" id="A0A7P0TAB8"/>
    </source>
</evidence>
<dbReference type="PANTHER" id="PTHR46164:SF1">
    <property type="entry name" value="CYCLIC AMP-DEPENDENT TRANSCRIPTION FACTOR ATF-6 ALPHA"/>
    <property type="match status" value="1"/>
</dbReference>
<comment type="similarity">
    <text evidence="2">Belongs to the bZIP family. ATF subfamily.</text>
</comment>
<accession>A0A7P0TAB8</accession>
<keyword evidence="4" id="KW-0238">DNA-binding</keyword>
<evidence type="ECO:0000256" key="1">
    <source>
        <dbReference type="ARBA" id="ARBA00004648"/>
    </source>
</evidence>
<evidence type="ECO:0000313" key="8">
    <source>
        <dbReference type="Proteomes" id="UP000005640"/>
    </source>
</evidence>
<sequence length="89" mass="10020">MGEPAGVAGTMESPFSPGLFHRLDEDWDSALFAELGYFTDTDELQLEAANETYENNFDNLDFDLDLMPWESDIWDINNQICTGGVGFVF</sequence>
<keyword evidence="5" id="KW-0804">Transcription</keyword>
<comment type="subcellular location">
    <subcellularLocation>
        <location evidence="1">Endoplasmic reticulum membrane</location>
        <topology evidence="1">Single-pass type II membrane protein</topology>
    </subcellularLocation>
</comment>
<protein>
    <submittedName>
        <fullName evidence="7">Activating transcription factor 6</fullName>
    </submittedName>
</protein>
<evidence type="ECO:0000313" key="7">
    <source>
        <dbReference type="Ensembl" id="ENSP00000505919.1"/>
    </source>
</evidence>
<dbReference type="InterPro" id="IPR051882">
    <property type="entry name" value="ATF_bZIP_TF"/>
</dbReference>
<dbReference type="Proteomes" id="UP000005640">
    <property type="component" value="Chromosome 1"/>
</dbReference>
<dbReference type="GO" id="GO:0003677">
    <property type="term" value="F:DNA binding"/>
    <property type="evidence" value="ECO:0007669"/>
    <property type="project" value="UniProtKB-KW"/>
</dbReference>
<evidence type="ECO:0000256" key="2">
    <source>
        <dbReference type="ARBA" id="ARBA00009050"/>
    </source>
</evidence>